<dbReference type="Proteomes" id="UP000276133">
    <property type="component" value="Unassembled WGS sequence"/>
</dbReference>
<sequence>MLGLKPEFWFLVHASLCKAKSDSQYKLKNTNKNQTLIINILFSTYFYKKIKTALGKYINVTTSDQFSVSDMYSY</sequence>
<evidence type="ECO:0000313" key="1">
    <source>
        <dbReference type="EMBL" id="RNA40718.1"/>
    </source>
</evidence>
<dbReference type="EMBL" id="REGN01000603">
    <property type="protein sequence ID" value="RNA40718.1"/>
    <property type="molecule type" value="Genomic_DNA"/>
</dbReference>
<evidence type="ECO:0000313" key="2">
    <source>
        <dbReference type="Proteomes" id="UP000276133"/>
    </source>
</evidence>
<gene>
    <name evidence="1" type="ORF">BpHYR1_004192</name>
</gene>
<dbReference type="AlphaFoldDB" id="A0A3M7SYQ3"/>
<protein>
    <submittedName>
        <fullName evidence="1">Uncharacterized protein</fullName>
    </submittedName>
</protein>
<proteinExistence type="predicted"/>
<reference evidence="1 2" key="1">
    <citation type="journal article" date="2018" name="Sci. Rep.">
        <title>Genomic signatures of local adaptation to the degree of environmental predictability in rotifers.</title>
        <authorList>
            <person name="Franch-Gras L."/>
            <person name="Hahn C."/>
            <person name="Garcia-Roger E.M."/>
            <person name="Carmona M.J."/>
            <person name="Serra M."/>
            <person name="Gomez A."/>
        </authorList>
    </citation>
    <scope>NUCLEOTIDE SEQUENCE [LARGE SCALE GENOMIC DNA]</scope>
    <source>
        <strain evidence="1">HYR1</strain>
    </source>
</reference>
<name>A0A3M7SYQ3_BRAPC</name>
<accession>A0A3M7SYQ3</accession>
<organism evidence="1 2">
    <name type="scientific">Brachionus plicatilis</name>
    <name type="common">Marine rotifer</name>
    <name type="synonym">Brachionus muelleri</name>
    <dbReference type="NCBI Taxonomy" id="10195"/>
    <lineage>
        <taxon>Eukaryota</taxon>
        <taxon>Metazoa</taxon>
        <taxon>Spiralia</taxon>
        <taxon>Gnathifera</taxon>
        <taxon>Rotifera</taxon>
        <taxon>Eurotatoria</taxon>
        <taxon>Monogononta</taxon>
        <taxon>Pseudotrocha</taxon>
        <taxon>Ploima</taxon>
        <taxon>Brachionidae</taxon>
        <taxon>Brachionus</taxon>
    </lineage>
</organism>
<keyword evidence="2" id="KW-1185">Reference proteome</keyword>
<comment type="caution">
    <text evidence="1">The sequence shown here is derived from an EMBL/GenBank/DDBJ whole genome shotgun (WGS) entry which is preliminary data.</text>
</comment>